<protein>
    <submittedName>
        <fullName evidence="2">Uncharacterized protein</fullName>
    </submittedName>
</protein>
<dbReference type="SUPFAM" id="SSF103473">
    <property type="entry name" value="MFS general substrate transporter"/>
    <property type="match status" value="1"/>
</dbReference>
<feature type="transmembrane region" description="Helical" evidence="1">
    <location>
        <begin position="53"/>
        <end position="72"/>
    </location>
</feature>
<organism evidence="2 3">
    <name type="scientific">Sphingobacterium athyrii</name>
    <dbReference type="NCBI Taxonomy" id="2152717"/>
    <lineage>
        <taxon>Bacteria</taxon>
        <taxon>Pseudomonadati</taxon>
        <taxon>Bacteroidota</taxon>
        <taxon>Sphingobacteriia</taxon>
        <taxon>Sphingobacteriales</taxon>
        <taxon>Sphingobacteriaceae</taxon>
        <taxon>Sphingobacterium</taxon>
    </lineage>
</organism>
<gene>
    <name evidence="2" type="ORF">DCO56_28365</name>
</gene>
<feature type="transmembrane region" description="Helical" evidence="1">
    <location>
        <begin position="6"/>
        <end position="21"/>
    </location>
</feature>
<evidence type="ECO:0000313" key="3">
    <source>
        <dbReference type="Proteomes" id="UP000250831"/>
    </source>
</evidence>
<feature type="transmembrane region" description="Helical" evidence="1">
    <location>
        <begin position="79"/>
        <end position="97"/>
    </location>
</feature>
<evidence type="ECO:0000313" key="2">
    <source>
        <dbReference type="EMBL" id="PUV21149.1"/>
    </source>
</evidence>
<dbReference type="AlphaFoldDB" id="A0A363NK06"/>
<dbReference type="RefSeq" id="WP_108637048.1">
    <property type="nucleotide sequence ID" value="NZ_DAMCKI010000128.1"/>
</dbReference>
<keyword evidence="1" id="KW-0812">Transmembrane</keyword>
<feature type="transmembrane region" description="Helical" evidence="1">
    <location>
        <begin position="103"/>
        <end position="124"/>
    </location>
</feature>
<name>A0A363NK06_9SPHI</name>
<dbReference type="OrthoDB" id="768533at2"/>
<keyword evidence="3" id="KW-1185">Reference proteome</keyword>
<keyword evidence="1" id="KW-0472">Membrane</keyword>
<evidence type="ECO:0000256" key="1">
    <source>
        <dbReference type="SAM" id="Phobius"/>
    </source>
</evidence>
<comment type="caution">
    <text evidence="2">The sequence shown here is derived from an EMBL/GenBank/DDBJ whole genome shotgun (WGS) entry which is preliminary data.</text>
</comment>
<dbReference type="InterPro" id="IPR036259">
    <property type="entry name" value="MFS_trans_sf"/>
</dbReference>
<keyword evidence="1" id="KW-1133">Transmembrane helix</keyword>
<reference evidence="2 3" key="1">
    <citation type="submission" date="2018-04" db="EMBL/GenBank/DDBJ databases">
        <title>Sphingobacterium sp. M46 Genome.</title>
        <authorList>
            <person name="Cheng J."/>
            <person name="Li Y."/>
        </authorList>
    </citation>
    <scope>NUCLEOTIDE SEQUENCE [LARGE SCALE GENOMIC DNA]</scope>
    <source>
        <strain evidence="2 3">M46</strain>
    </source>
</reference>
<feature type="transmembrane region" description="Helical" evidence="1">
    <location>
        <begin position="28"/>
        <end position="47"/>
    </location>
</feature>
<proteinExistence type="predicted"/>
<accession>A0A363NK06</accession>
<dbReference type="Proteomes" id="UP000250831">
    <property type="component" value="Unassembled WGS sequence"/>
</dbReference>
<sequence length="157" mass="17389">METFILYLVGIIGSTATYYVNTRYKQGAVRSSALLTLIVSGFLYFFPQLLSSYLTQYIPAVFIGASFIGMVSKTQLSTYFGLSLAGVIFTTILLNTSKFFNGYGGALGTSACISLLVVLSIPYFKSPRKMTVGFLQLRKTILKKGRRRKRRGTDLSK</sequence>
<dbReference type="EMBL" id="QCXX01000012">
    <property type="protein sequence ID" value="PUV21149.1"/>
    <property type="molecule type" value="Genomic_DNA"/>
</dbReference>